<dbReference type="GO" id="GO:0003677">
    <property type="term" value="F:DNA binding"/>
    <property type="evidence" value="ECO:0007669"/>
    <property type="project" value="UniProtKB-KW"/>
</dbReference>
<dbReference type="InterPro" id="IPR036388">
    <property type="entry name" value="WH-like_DNA-bd_sf"/>
</dbReference>
<dbReference type="Gene3D" id="1.10.10.10">
    <property type="entry name" value="Winged helix-like DNA-binding domain superfamily/Winged helix DNA-binding domain"/>
    <property type="match status" value="1"/>
</dbReference>
<dbReference type="InterPro" id="IPR013325">
    <property type="entry name" value="RNA_pol_sigma_r2"/>
</dbReference>
<evidence type="ECO:0000256" key="1">
    <source>
        <dbReference type="ARBA" id="ARBA00023015"/>
    </source>
</evidence>
<dbReference type="Gene3D" id="1.10.1740.10">
    <property type="match status" value="1"/>
</dbReference>
<dbReference type="InterPro" id="IPR014284">
    <property type="entry name" value="RNA_pol_sigma-70_dom"/>
</dbReference>
<proteinExistence type="predicted"/>
<keyword evidence="4" id="KW-0804">Transcription</keyword>
<name>A0A1P8WQ98_9PLAN</name>
<dbReference type="InterPro" id="IPR053812">
    <property type="entry name" value="HTH_Sigma70_ECF-like"/>
</dbReference>
<keyword evidence="1" id="KW-0805">Transcription regulation</keyword>
<evidence type="ECO:0000256" key="2">
    <source>
        <dbReference type="ARBA" id="ARBA00023082"/>
    </source>
</evidence>
<sequence>MEGASAFFKQLCSFHGVRPHLRTWPFAGPNSFLWEFCASCSIVAKTCSIGGETAFMTEEAIDDCGDFRDLIARVRDGDEDAAVELVNVYEPHVRRAVRIRLGAPKLRQLVDSMDISQSVLGNFFVRAVAGQFELDTPKQLVALLSRMAENRVRDWQRRHSTLRRDKGREISLTHLRQEPAAVVYADEEANPLDMLERVLKELTPEDSQLVEWRRAGDSWTEIADRTNKTPDALRMQLRRAVDRALRAVKA</sequence>
<dbReference type="EMBL" id="CP017641">
    <property type="protein sequence ID" value="APZ96237.1"/>
    <property type="molecule type" value="Genomic_DNA"/>
</dbReference>
<dbReference type="STRING" id="1891926.Fuma_05905"/>
<dbReference type="PANTHER" id="PTHR43133:SF8">
    <property type="entry name" value="RNA POLYMERASE SIGMA FACTOR HI_1459-RELATED"/>
    <property type="match status" value="1"/>
</dbReference>
<dbReference type="Proteomes" id="UP000187735">
    <property type="component" value="Chromosome"/>
</dbReference>
<gene>
    <name evidence="6" type="ORF">Fuma_05905</name>
</gene>
<dbReference type="GO" id="GO:0006352">
    <property type="term" value="P:DNA-templated transcription initiation"/>
    <property type="evidence" value="ECO:0007669"/>
    <property type="project" value="InterPro"/>
</dbReference>
<feature type="domain" description="RNA polymerase sigma-70 ECF-like HTH" evidence="5">
    <location>
        <begin position="66"/>
        <end position="229"/>
    </location>
</feature>
<evidence type="ECO:0000259" key="5">
    <source>
        <dbReference type="Pfam" id="PF07638"/>
    </source>
</evidence>
<evidence type="ECO:0000313" key="7">
    <source>
        <dbReference type="Proteomes" id="UP000187735"/>
    </source>
</evidence>
<dbReference type="SUPFAM" id="SSF88946">
    <property type="entry name" value="Sigma2 domain of RNA polymerase sigma factors"/>
    <property type="match status" value="1"/>
</dbReference>
<dbReference type="AlphaFoldDB" id="A0A1P8WQ98"/>
<dbReference type="PANTHER" id="PTHR43133">
    <property type="entry name" value="RNA POLYMERASE ECF-TYPE SIGMA FACTO"/>
    <property type="match status" value="1"/>
</dbReference>
<dbReference type="NCBIfam" id="TIGR02937">
    <property type="entry name" value="sigma70-ECF"/>
    <property type="match status" value="1"/>
</dbReference>
<dbReference type="KEGG" id="fmr:Fuma_05905"/>
<evidence type="ECO:0000256" key="4">
    <source>
        <dbReference type="ARBA" id="ARBA00023163"/>
    </source>
</evidence>
<dbReference type="Pfam" id="PF07638">
    <property type="entry name" value="Sigma70_ECF"/>
    <property type="match status" value="1"/>
</dbReference>
<accession>A0A1P8WQ98</accession>
<evidence type="ECO:0000256" key="3">
    <source>
        <dbReference type="ARBA" id="ARBA00023125"/>
    </source>
</evidence>
<dbReference type="InterPro" id="IPR039425">
    <property type="entry name" value="RNA_pol_sigma-70-like"/>
</dbReference>
<reference evidence="6 7" key="1">
    <citation type="journal article" date="2016" name="Front. Microbiol.">
        <title>Fuerstia marisgermanicae gen. nov., sp. nov., an Unusual Member of the Phylum Planctomycetes from the German Wadden Sea.</title>
        <authorList>
            <person name="Kohn T."/>
            <person name="Heuer A."/>
            <person name="Jogler M."/>
            <person name="Vollmers J."/>
            <person name="Boedeker C."/>
            <person name="Bunk B."/>
            <person name="Rast P."/>
            <person name="Borchert D."/>
            <person name="Glockner I."/>
            <person name="Freese H.M."/>
            <person name="Klenk H.P."/>
            <person name="Overmann J."/>
            <person name="Kaster A.K."/>
            <person name="Rohde M."/>
            <person name="Wiegand S."/>
            <person name="Jogler C."/>
        </authorList>
    </citation>
    <scope>NUCLEOTIDE SEQUENCE [LARGE SCALE GENOMIC DNA]</scope>
    <source>
        <strain evidence="6 7">NH11</strain>
    </source>
</reference>
<evidence type="ECO:0000313" key="6">
    <source>
        <dbReference type="EMBL" id="APZ96237.1"/>
    </source>
</evidence>
<keyword evidence="3" id="KW-0238">DNA-binding</keyword>
<protein>
    <submittedName>
        <fullName evidence="6">RNA polymerase sigma factor</fullName>
    </submittedName>
</protein>
<dbReference type="GO" id="GO:0016987">
    <property type="term" value="F:sigma factor activity"/>
    <property type="evidence" value="ECO:0007669"/>
    <property type="project" value="UniProtKB-KW"/>
</dbReference>
<organism evidence="6 7">
    <name type="scientific">Fuerstiella marisgermanici</name>
    <dbReference type="NCBI Taxonomy" id="1891926"/>
    <lineage>
        <taxon>Bacteria</taxon>
        <taxon>Pseudomonadati</taxon>
        <taxon>Planctomycetota</taxon>
        <taxon>Planctomycetia</taxon>
        <taxon>Planctomycetales</taxon>
        <taxon>Planctomycetaceae</taxon>
        <taxon>Fuerstiella</taxon>
    </lineage>
</organism>
<keyword evidence="2" id="KW-0731">Sigma factor</keyword>
<keyword evidence="7" id="KW-1185">Reference proteome</keyword>